<keyword evidence="3" id="KW-1185">Reference proteome</keyword>
<reference evidence="2 3" key="1">
    <citation type="submission" date="2017-03" db="EMBL/GenBank/DDBJ databases">
        <authorList>
            <person name="Afonso C.L."/>
            <person name="Miller P.J."/>
            <person name="Scott M.A."/>
            <person name="Spackman E."/>
            <person name="Goraichik I."/>
            <person name="Dimitrov K.M."/>
            <person name="Suarez D.L."/>
            <person name="Swayne D.E."/>
        </authorList>
    </citation>
    <scope>NUCLEOTIDE SEQUENCE [LARGE SCALE GENOMIC DNA]</scope>
    <source>
        <strain evidence="2">Genome sequencing of Nitrospira japonica strain NJ11</strain>
    </source>
</reference>
<sequence length="397" mass="41860">MRFHQTPSRLRQLCMAVAWATVASGLTVAVNFADDPPPVINEPSPTVEATPPIALPNEPPAGDVQERGLAPRVLQPGLEFKQMTPSVPPNPPAFGTLPGEFAIRSYLQSTPFTARDGGHHSIDAVITVPSVLGPNQRFRLASVQPDFTTIQTSGGYYVSAVGGLGGPPNATQPVQTELQTPQSDIALFRVDGPSAAGTYTMKTYDGHFLTALGGGGKANDAFHTDATKASTWEYYYFLKCGDLGSGYQYAIRPTGTGMVPGKGDFVSYLTALGGGGRTSQAMTAFSGLQVGSRFKLIKQNDGTYALQTSSGNYVTAVNGGGLASGDNLHTDAHQVQAWEKFKIVEQPPNCSYTIQTVSGFYLAVGPGSSTISTRISDPNAAPSIGYNAKFELIMIGL</sequence>
<name>A0A1W1I8R3_9BACT</name>
<dbReference type="EMBL" id="LT828648">
    <property type="protein sequence ID" value="SLM49183.1"/>
    <property type="molecule type" value="Genomic_DNA"/>
</dbReference>
<keyword evidence="1" id="KW-0732">Signal</keyword>
<dbReference type="AlphaFoldDB" id="A0A1W1I8R3"/>
<evidence type="ECO:0000313" key="3">
    <source>
        <dbReference type="Proteomes" id="UP000192042"/>
    </source>
</evidence>
<feature type="signal peptide" evidence="1">
    <location>
        <begin position="1"/>
        <end position="33"/>
    </location>
</feature>
<dbReference type="InterPro" id="IPR008999">
    <property type="entry name" value="Actin-crosslinking"/>
</dbReference>
<evidence type="ECO:0000256" key="1">
    <source>
        <dbReference type="SAM" id="SignalP"/>
    </source>
</evidence>
<dbReference type="CDD" id="cd00257">
    <property type="entry name" value="beta-trefoil_FSCN-like"/>
    <property type="match status" value="2"/>
</dbReference>
<dbReference type="SUPFAM" id="SSF50405">
    <property type="entry name" value="Actin-crosslinking proteins"/>
    <property type="match status" value="1"/>
</dbReference>
<accession>A0A1W1I8R3</accession>
<organism evidence="2 3">
    <name type="scientific">Nitrospira japonica</name>
    <dbReference type="NCBI Taxonomy" id="1325564"/>
    <lineage>
        <taxon>Bacteria</taxon>
        <taxon>Pseudomonadati</taxon>
        <taxon>Nitrospirota</taxon>
        <taxon>Nitrospiria</taxon>
        <taxon>Nitrospirales</taxon>
        <taxon>Nitrospiraceae</taxon>
        <taxon>Nitrospira</taxon>
    </lineage>
</organism>
<feature type="chain" id="PRO_5012212949" description="Ricin B lectin domain-containing protein" evidence="1">
    <location>
        <begin position="34"/>
        <end position="397"/>
    </location>
</feature>
<dbReference type="Proteomes" id="UP000192042">
    <property type="component" value="Chromosome I"/>
</dbReference>
<proteinExistence type="predicted"/>
<dbReference type="Gene3D" id="2.80.10.50">
    <property type="match status" value="1"/>
</dbReference>
<protein>
    <recommendedName>
        <fullName evidence="4">Ricin B lectin domain-containing protein</fullName>
    </recommendedName>
</protein>
<dbReference type="KEGG" id="nja:NSJP_3016"/>
<dbReference type="STRING" id="1325564.NSJP_3016"/>
<evidence type="ECO:0008006" key="4">
    <source>
        <dbReference type="Google" id="ProtNLM"/>
    </source>
</evidence>
<gene>
    <name evidence="2" type="ORF">NSJP_3016</name>
</gene>
<evidence type="ECO:0000313" key="2">
    <source>
        <dbReference type="EMBL" id="SLM49183.1"/>
    </source>
</evidence>